<evidence type="ECO:0000256" key="1">
    <source>
        <dbReference type="ARBA" id="ARBA00022679"/>
    </source>
</evidence>
<accession>A0ABV2N4P5</accession>
<proteinExistence type="predicted"/>
<feature type="domain" description="N-acetyltransferase" evidence="3">
    <location>
        <begin position="1"/>
        <end position="141"/>
    </location>
</feature>
<evidence type="ECO:0000256" key="2">
    <source>
        <dbReference type="ARBA" id="ARBA00023315"/>
    </source>
</evidence>
<comment type="caution">
    <text evidence="4">The sequence shown here is derived from an EMBL/GenBank/DDBJ whole genome shotgun (WGS) entry which is preliminary data.</text>
</comment>
<dbReference type="EMBL" id="JBEPML010000016">
    <property type="protein sequence ID" value="MET3793692.1"/>
    <property type="molecule type" value="Genomic_DNA"/>
</dbReference>
<dbReference type="PANTHER" id="PTHR43877:SF2">
    <property type="entry name" value="AMINOALKYLPHOSPHONATE N-ACETYLTRANSFERASE-RELATED"/>
    <property type="match status" value="1"/>
</dbReference>
<dbReference type="CDD" id="cd04301">
    <property type="entry name" value="NAT_SF"/>
    <property type="match status" value="1"/>
</dbReference>
<keyword evidence="2" id="KW-0012">Acyltransferase</keyword>
<reference evidence="4 5" key="1">
    <citation type="submission" date="2024-06" db="EMBL/GenBank/DDBJ databases">
        <title>Genomic Encyclopedia of Type Strains, Phase IV (KMG-IV): sequencing the most valuable type-strain genomes for metagenomic binning, comparative biology and taxonomic classification.</title>
        <authorList>
            <person name="Goeker M."/>
        </authorList>
    </citation>
    <scope>NUCLEOTIDE SEQUENCE [LARGE SCALE GENOMIC DNA]</scope>
    <source>
        <strain evidence="4 5">DSM 27865</strain>
    </source>
</reference>
<dbReference type="InterPro" id="IPR016181">
    <property type="entry name" value="Acyl_CoA_acyltransferase"/>
</dbReference>
<protein>
    <submittedName>
        <fullName evidence="4">GNAT superfamily N-acetyltransferase</fullName>
    </submittedName>
</protein>
<dbReference type="RefSeq" id="WP_354197786.1">
    <property type="nucleotide sequence ID" value="NZ_JBEPML010000016.1"/>
</dbReference>
<evidence type="ECO:0000313" key="5">
    <source>
        <dbReference type="Proteomes" id="UP001549076"/>
    </source>
</evidence>
<dbReference type="Proteomes" id="UP001549076">
    <property type="component" value="Unassembled WGS sequence"/>
</dbReference>
<keyword evidence="1" id="KW-0808">Transferase</keyword>
<dbReference type="InterPro" id="IPR000182">
    <property type="entry name" value="GNAT_dom"/>
</dbReference>
<keyword evidence="5" id="KW-1185">Reference proteome</keyword>
<dbReference type="PANTHER" id="PTHR43877">
    <property type="entry name" value="AMINOALKYLPHOSPHONATE N-ACETYLTRANSFERASE-RELATED-RELATED"/>
    <property type="match status" value="1"/>
</dbReference>
<gene>
    <name evidence="4" type="ORF">ABID37_003930</name>
</gene>
<name>A0ABV2N4P5_9HYPH</name>
<organism evidence="4 5">
    <name type="scientific">Aquamicrobium terrae</name>
    <dbReference type="NCBI Taxonomy" id="1324945"/>
    <lineage>
        <taxon>Bacteria</taxon>
        <taxon>Pseudomonadati</taxon>
        <taxon>Pseudomonadota</taxon>
        <taxon>Alphaproteobacteria</taxon>
        <taxon>Hyphomicrobiales</taxon>
        <taxon>Phyllobacteriaceae</taxon>
        <taxon>Aquamicrobium</taxon>
    </lineage>
</organism>
<dbReference type="Pfam" id="PF00583">
    <property type="entry name" value="Acetyltransf_1"/>
    <property type="match status" value="1"/>
</dbReference>
<dbReference type="InterPro" id="IPR050832">
    <property type="entry name" value="Bact_Acetyltransf"/>
</dbReference>
<sequence>MELRSVETSGDLHACFELMRELRPHLKTFEEFAERWSRQRLSGYRLVALMDGECAVALAGFRVQENLVHGRHLYVDDLVTRGSARGNGYGKVVMDELKAEARRLNCSKLALDTPSTNFRGHRFYYREGLAATAFRFAMDIG</sequence>
<evidence type="ECO:0000259" key="3">
    <source>
        <dbReference type="PROSITE" id="PS51186"/>
    </source>
</evidence>
<dbReference type="PROSITE" id="PS51186">
    <property type="entry name" value="GNAT"/>
    <property type="match status" value="1"/>
</dbReference>
<dbReference type="SUPFAM" id="SSF55729">
    <property type="entry name" value="Acyl-CoA N-acyltransferases (Nat)"/>
    <property type="match status" value="1"/>
</dbReference>
<dbReference type="Gene3D" id="3.40.630.30">
    <property type="match status" value="1"/>
</dbReference>
<evidence type="ECO:0000313" key="4">
    <source>
        <dbReference type="EMBL" id="MET3793692.1"/>
    </source>
</evidence>